<dbReference type="Pfam" id="PF14080">
    <property type="entry name" value="DUF4261"/>
    <property type="match status" value="1"/>
</dbReference>
<protein>
    <recommendedName>
        <fullName evidence="1">DUF4261 domain-containing protein</fullName>
    </recommendedName>
</protein>
<evidence type="ECO:0000313" key="3">
    <source>
        <dbReference type="Proteomes" id="UP000217265"/>
    </source>
</evidence>
<sequence>MSLLVAMVVLEKSELPTDELLASCNDRSLISDLQSRDRVVSFVIGEVQINCGLVEAPIPRGELMPLLKTSPYWHGSDDKIADHKAHLIVAASGDIEKKLLALALTRAVSKILRSTAGSIAVYWGAGSIVTAKDSFCAFADSSSSDQLPLYLWVDFRCFPKEKGWALFTHGLKSLGFMEIEVSQSPLSASETVGFVFNTAHYLLDFGPVLKDGDTIGMSADQKIKITHVDSAYQPGQMVYHLEMLS</sequence>
<keyword evidence="3" id="KW-1185">Reference proteome</keyword>
<dbReference type="OrthoDB" id="192817at2"/>
<reference evidence="2 3" key="1">
    <citation type="submission" date="2017-09" db="EMBL/GenBank/DDBJ databases">
        <title>Complete genome sequence of Verrucomicrobial strain HZ-65, isolated from freshwater.</title>
        <authorList>
            <person name="Choi A."/>
        </authorList>
    </citation>
    <scope>NUCLEOTIDE SEQUENCE [LARGE SCALE GENOMIC DNA]</scope>
    <source>
        <strain evidence="2 3">HZ-65</strain>
    </source>
</reference>
<organism evidence="2 3">
    <name type="scientific">Nibricoccus aquaticus</name>
    <dbReference type="NCBI Taxonomy" id="2576891"/>
    <lineage>
        <taxon>Bacteria</taxon>
        <taxon>Pseudomonadati</taxon>
        <taxon>Verrucomicrobiota</taxon>
        <taxon>Opitutia</taxon>
        <taxon>Opitutales</taxon>
        <taxon>Opitutaceae</taxon>
        <taxon>Nibricoccus</taxon>
    </lineage>
</organism>
<name>A0A290Q4W1_9BACT</name>
<feature type="domain" description="DUF4261" evidence="1">
    <location>
        <begin position="168"/>
        <end position="240"/>
    </location>
</feature>
<gene>
    <name evidence="2" type="ORF">CMV30_06995</name>
</gene>
<dbReference type="Proteomes" id="UP000217265">
    <property type="component" value="Chromosome"/>
</dbReference>
<dbReference type="AlphaFoldDB" id="A0A290Q4W1"/>
<evidence type="ECO:0000259" key="1">
    <source>
        <dbReference type="Pfam" id="PF14080"/>
    </source>
</evidence>
<dbReference type="RefSeq" id="WP_096055351.1">
    <property type="nucleotide sequence ID" value="NZ_CP023344.1"/>
</dbReference>
<dbReference type="InterPro" id="IPR025357">
    <property type="entry name" value="DUF4261"/>
</dbReference>
<proteinExistence type="predicted"/>
<evidence type="ECO:0000313" key="2">
    <source>
        <dbReference type="EMBL" id="ATC63719.1"/>
    </source>
</evidence>
<dbReference type="EMBL" id="CP023344">
    <property type="protein sequence ID" value="ATC63719.1"/>
    <property type="molecule type" value="Genomic_DNA"/>
</dbReference>
<accession>A0A290Q4W1</accession>
<dbReference type="KEGG" id="vbh:CMV30_06995"/>